<evidence type="ECO:0000313" key="3">
    <source>
        <dbReference type="Proteomes" id="UP001221142"/>
    </source>
</evidence>
<feature type="domain" description="Integrase core" evidence="1">
    <location>
        <begin position="1"/>
        <end position="90"/>
    </location>
</feature>
<reference evidence="2" key="1">
    <citation type="submission" date="2023-03" db="EMBL/GenBank/DDBJ databases">
        <title>Massive genome expansion in bonnet fungi (Mycena s.s.) driven by repeated elements and novel gene families across ecological guilds.</title>
        <authorList>
            <consortium name="Lawrence Berkeley National Laboratory"/>
            <person name="Harder C.B."/>
            <person name="Miyauchi S."/>
            <person name="Viragh M."/>
            <person name="Kuo A."/>
            <person name="Thoen E."/>
            <person name="Andreopoulos B."/>
            <person name="Lu D."/>
            <person name="Skrede I."/>
            <person name="Drula E."/>
            <person name="Henrissat B."/>
            <person name="Morin E."/>
            <person name="Kohler A."/>
            <person name="Barry K."/>
            <person name="LaButti K."/>
            <person name="Morin E."/>
            <person name="Salamov A."/>
            <person name="Lipzen A."/>
            <person name="Mereny Z."/>
            <person name="Hegedus B."/>
            <person name="Baldrian P."/>
            <person name="Stursova M."/>
            <person name="Weitz H."/>
            <person name="Taylor A."/>
            <person name="Grigoriev I.V."/>
            <person name="Nagy L.G."/>
            <person name="Martin F."/>
            <person name="Kauserud H."/>
        </authorList>
    </citation>
    <scope>NUCLEOTIDE SEQUENCE</scope>
    <source>
        <strain evidence="2">9284</strain>
    </source>
</reference>
<dbReference type="Proteomes" id="UP001221142">
    <property type="component" value="Unassembled WGS sequence"/>
</dbReference>
<dbReference type="InterPro" id="IPR058913">
    <property type="entry name" value="Integrase_dom_put"/>
</dbReference>
<organism evidence="2 3">
    <name type="scientific">Roridomyces roridus</name>
    <dbReference type="NCBI Taxonomy" id="1738132"/>
    <lineage>
        <taxon>Eukaryota</taxon>
        <taxon>Fungi</taxon>
        <taxon>Dikarya</taxon>
        <taxon>Basidiomycota</taxon>
        <taxon>Agaricomycotina</taxon>
        <taxon>Agaricomycetes</taxon>
        <taxon>Agaricomycetidae</taxon>
        <taxon>Agaricales</taxon>
        <taxon>Marasmiineae</taxon>
        <taxon>Mycenaceae</taxon>
        <taxon>Roridomyces</taxon>
    </lineage>
</organism>
<evidence type="ECO:0000259" key="1">
    <source>
        <dbReference type="Pfam" id="PF24764"/>
    </source>
</evidence>
<evidence type="ECO:0000313" key="2">
    <source>
        <dbReference type="EMBL" id="KAJ7620448.1"/>
    </source>
</evidence>
<dbReference type="PANTHER" id="PTHR46791">
    <property type="entry name" value="EXPRESSED PROTEIN"/>
    <property type="match status" value="1"/>
</dbReference>
<dbReference type="AlphaFoldDB" id="A0AAD7FHN2"/>
<accession>A0AAD7FHN2</accession>
<proteinExistence type="predicted"/>
<dbReference type="EMBL" id="JARKIF010000017">
    <property type="protein sequence ID" value="KAJ7620448.1"/>
    <property type="molecule type" value="Genomic_DNA"/>
</dbReference>
<protein>
    <recommendedName>
        <fullName evidence="1">Integrase core domain-containing protein</fullName>
    </recommendedName>
</protein>
<dbReference type="Pfam" id="PF24764">
    <property type="entry name" value="rva_4"/>
    <property type="match status" value="1"/>
</dbReference>
<keyword evidence="3" id="KW-1185">Reference proteome</keyword>
<comment type="caution">
    <text evidence="2">The sequence shown here is derived from an EMBL/GenBank/DDBJ whole genome shotgun (WGS) entry which is preliminary data.</text>
</comment>
<feature type="non-terminal residue" evidence="2">
    <location>
        <position position="1"/>
    </location>
</feature>
<sequence>STHNTRIERLWVEVGRQFARRWRAFFYRLESLHGLDRSNAAHLWLLHRLFLHLINEDCAEFQCEWNAHPISGAGHDRSPNDMFLLGKLQHGVYLDDCVGLSPETIQQLYGVHGPEQQRGVHQTGAGHLSDEDDDDGGWQDVIEGVEAANEHHFHHEPVSVPKHKSPFDDDALNIFDATLVEANRLDIIPPGYGMRPEEWDEELYPAYEILKSGRKGSKQLHVALPDSIWRPRAQLWVRALAVMDHLMYTLEEVVASSSESESD</sequence>
<dbReference type="PANTHER" id="PTHR46791:SF7">
    <property type="entry name" value="INTEGRASE CATALYTIC DOMAIN-CONTAINING PROTEIN"/>
    <property type="match status" value="1"/>
</dbReference>
<name>A0AAD7FHN2_9AGAR</name>
<gene>
    <name evidence="2" type="ORF">FB45DRAFT_754668</name>
</gene>